<comment type="caution">
    <text evidence="3">The sequence shown here is derived from an EMBL/GenBank/DDBJ whole genome shotgun (WGS) entry which is preliminary data.</text>
</comment>
<feature type="compositionally biased region" description="Low complexity" evidence="1">
    <location>
        <begin position="424"/>
        <end position="435"/>
    </location>
</feature>
<evidence type="ECO:0000313" key="3">
    <source>
        <dbReference type="EMBL" id="TSD62426.1"/>
    </source>
</evidence>
<name>A0A554S7X6_9ACTN</name>
<protein>
    <submittedName>
        <fullName evidence="3">Conjugal transfer protein TrbL</fullName>
    </submittedName>
</protein>
<keyword evidence="2" id="KW-1133">Transmembrane helix</keyword>
<feature type="transmembrane region" description="Helical" evidence="2">
    <location>
        <begin position="223"/>
        <end position="248"/>
    </location>
</feature>
<evidence type="ECO:0000256" key="1">
    <source>
        <dbReference type="SAM" id="MobiDB-lite"/>
    </source>
</evidence>
<keyword evidence="2" id="KW-0812">Transmembrane</keyword>
<evidence type="ECO:0000313" key="4">
    <source>
        <dbReference type="Proteomes" id="UP000316988"/>
    </source>
</evidence>
<accession>A0A554S7X6</accession>
<keyword evidence="2" id="KW-0472">Membrane</keyword>
<proteinExistence type="predicted"/>
<sequence length="435" mass="44022">MGVCDVPVISGVCDSAGEAAASLVAAPFDWLASAMGETAGYLIKSMWAIFDTTTFVDITSPEFLAVYRLLFGIGIFLVLTFLCCQLILGLIRRDPSALSRAALGAAKAVLGSFLVITLAALALEIVDRLSLGIVQAAGETSETMGDKIAGLAVGLGATTVAIPGVGAILTIFLAGLMICAVAIVWLSLLIRKALLLVAIVLAPVALAGATWDLTRGWIGKWLAFVIALIVSKLVLVVIFLVAITQVAAPIDGDIASIADPLAGIALLFIAGFAPYIVYKTISFLGVDHYHATGTEQEAKNALNRPIPIPGTRREGGSTKSVLGSNNDDDGGGKTDTADGGGQRPSPKPAAAPEGTPGANPETTEVAATAGPAGAAVAGAESIKDTVTAGPRAGDAVGDQAETAADGPTNASTNSGPSSGPRVPKTPTDTSPPDKE</sequence>
<dbReference type="Proteomes" id="UP000316988">
    <property type="component" value="Unassembled WGS sequence"/>
</dbReference>
<feature type="region of interest" description="Disordered" evidence="1">
    <location>
        <begin position="297"/>
        <end position="435"/>
    </location>
</feature>
<dbReference type="AlphaFoldDB" id="A0A554S7X6"/>
<feature type="compositionally biased region" description="Low complexity" evidence="1">
    <location>
        <begin position="360"/>
        <end position="380"/>
    </location>
</feature>
<keyword evidence="4" id="KW-1185">Reference proteome</keyword>
<reference evidence="3 4" key="1">
    <citation type="submission" date="2019-07" db="EMBL/GenBank/DDBJ databases">
        <authorList>
            <person name="Zhao L.H."/>
        </authorList>
    </citation>
    <scope>NUCLEOTIDE SEQUENCE [LARGE SCALE GENOMIC DNA]</scope>
    <source>
        <strain evidence="3 4">Co35</strain>
    </source>
</reference>
<dbReference type="RefSeq" id="WP_143913860.1">
    <property type="nucleotide sequence ID" value="NZ_VLNT01000009.1"/>
</dbReference>
<organism evidence="3 4">
    <name type="scientific">Aeromicrobium piscarium</name>
    <dbReference type="NCBI Taxonomy" id="2590901"/>
    <lineage>
        <taxon>Bacteria</taxon>
        <taxon>Bacillati</taxon>
        <taxon>Actinomycetota</taxon>
        <taxon>Actinomycetes</taxon>
        <taxon>Propionibacteriales</taxon>
        <taxon>Nocardioidaceae</taxon>
        <taxon>Aeromicrobium</taxon>
    </lineage>
</organism>
<feature type="transmembrane region" description="Helical" evidence="2">
    <location>
        <begin position="103"/>
        <end position="123"/>
    </location>
</feature>
<feature type="transmembrane region" description="Helical" evidence="2">
    <location>
        <begin position="260"/>
        <end position="278"/>
    </location>
</feature>
<gene>
    <name evidence="3" type="ORF">FNM00_12430</name>
</gene>
<feature type="transmembrane region" description="Helical" evidence="2">
    <location>
        <begin position="69"/>
        <end position="91"/>
    </location>
</feature>
<feature type="compositionally biased region" description="Polar residues" evidence="1">
    <location>
        <begin position="408"/>
        <end position="417"/>
    </location>
</feature>
<dbReference type="EMBL" id="VLNT01000009">
    <property type="protein sequence ID" value="TSD62426.1"/>
    <property type="molecule type" value="Genomic_DNA"/>
</dbReference>
<feature type="transmembrane region" description="Helical" evidence="2">
    <location>
        <begin position="160"/>
        <end position="186"/>
    </location>
</feature>
<dbReference type="OrthoDB" id="5181663at2"/>
<feature type="transmembrane region" description="Helical" evidence="2">
    <location>
        <begin position="193"/>
        <end position="211"/>
    </location>
</feature>
<evidence type="ECO:0000256" key="2">
    <source>
        <dbReference type="SAM" id="Phobius"/>
    </source>
</evidence>